<dbReference type="InterPro" id="IPR003663">
    <property type="entry name" value="Sugar/inositol_transpt"/>
</dbReference>
<feature type="transmembrane region" description="Helical" evidence="6">
    <location>
        <begin position="410"/>
        <end position="432"/>
    </location>
</feature>
<feature type="transmembrane region" description="Helical" evidence="6">
    <location>
        <begin position="167"/>
        <end position="185"/>
    </location>
</feature>
<feature type="transmembrane region" description="Helical" evidence="6">
    <location>
        <begin position="51"/>
        <end position="74"/>
    </location>
</feature>
<accession>A0ABM1M6G8</accession>
<feature type="transmembrane region" description="Helical" evidence="6">
    <location>
        <begin position="289"/>
        <end position="306"/>
    </location>
</feature>
<evidence type="ECO:0000256" key="4">
    <source>
        <dbReference type="ARBA" id="ARBA00023136"/>
    </source>
</evidence>
<comment type="subcellular location">
    <subcellularLocation>
        <location evidence="1">Membrane</location>
        <topology evidence="1">Multi-pass membrane protein</topology>
    </subcellularLocation>
</comment>
<dbReference type="PROSITE" id="PS50850">
    <property type="entry name" value="MFS"/>
    <property type="match status" value="1"/>
</dbReference>
<dbReference type="InterPro" id="IPR005829">
    <property type="entry name" value="Sugar_transporter_CS"/>
</dbReference>
<dbReference type="InterPro" id="IPR005828">
    <property type="entry name" value="MFS_sugar_transport-like"/>
</dbReference>
<reference evidence="9" key="1">
    <citation type="submission" date="2025-08" db="UniProtKB">
        <authorList>
            <consortium name="RefSeq"/>
        </authorList>
    </citation>
    <scope>IDENTIFICATION</scope>
    <source>
        <tissue evidence="9">Whole Larva</tissue>
    </source>
</reference>
<keyword evidence="5" id="KW-0325">Glycoprotein</keyword>
<organism evidence="8 9">
    <name type="scientific">Nicrophorus vespilloides</name>
    <name type="common">Boreal carrion beetle</name>
    <dbReference type="NCBI Taxonomy" id="110193"/>
    <lineage>
        <taxon>Eukaryota</taxon>
        <taxon>Metazoa</taxon>
        <taxon>Ecdysozoa</taxon>
        <taxon>Arthropoda</taxon>
        <taxon>Hexapoda</taxon>
        <taxon>Insecta</taxon>
        <taxon>Pterygota</taxon>
        <taxon>Neoptera</taxon>
        <taxon>Endopterygota</taxon>
        <taxon>Coleoptera</taxon>
        <taxon>Polyphaga</taxon>
        <taxon>Staphyliniformia</taxon>
        <taxon>Silphidae</taxon>
        <taxon>Nicrophorinae</taxon>
        <taxon>Nicrophorus</taxon>
    </lineage>
</organism>
<evidence type="ECO:0000259" key="7">
    <source>
        <dbReference type="PROSITE" id="PS50850"/>
    </source>
</evidence>
<sequence>MYFKENPWIILVACSGSFAALYSGVNIGWTSPYLPYLVDPEKSHIPTTTNEGLWCAVMPLIGGPFGAFVAALIVDKIGRKSILLALSPIVAVCFCVIAFAKTILVISLARLVIGVTEGALYTVLPIYLGEVADPATRGLICASFPVTAALGTIFINVIGPVLSIQESSLICIAIPLIHFITFMWMPKSPYYEIKRNNFESAKKNLKRLRGRTDVDKEFEEISAAVARQESASDTRFKDILAVPSNRKGLVIYFILSCTNKFSGKNPMMFYTTIIFNEADGFLSPTTSVIIFYIMGLVATVIALLVIDKFGRRPLLLFSAVGCAFALASQAFYFTAQTYIPSIVTQITWLPLVSLIGYNMIFSIGLSFGPVLLLSELFPTTVKAKALCVADSVSALLGLTSSKFFQETSDAYGMLVPFWTFSLCAGIGSILIYKYVIETKGKTLEQIQLELIGMSDKTH</sequence>
<dbReference type="InterPro" id="IPR050549">
    <property type="entry name" value="MFS_Trehalose_Transporter"/>
</dbReference>
<name>A0ABM1M6G8_NICVS</name>
<dbReference type="SUPFAM" id="SSF103473">
    <property type="entry name" value="MFS general substrate transporter"/>
    <property type="match status" value="1"/>
</dbReference>
<feature type="transmembrane region" description="Helical" evidence="6">
    <location>
        <begin position="313"/>
        <end position="334"/>
    </location>
</feature>
<proteinExistence type="predicted"/>
<evidence type="ECO:0000313" key="9">
    <source>
        <dbReference type="RefSeq" id="XP_017770168.1"/>
    </source>
</evidence>
<dbReference type="PRINTS" id="PR00171">
    <property type="entry name" value="SUGRTRNSPORT"/>
</dbReference>
<evidence type="ECO:0000256" key="1">
    <source>
        <dbReference type="ARBA" id="ARBA00004141"/>
    </source>
</evidence>
<evidence type="ECO:0000256" key="6">
    <source>
        <dbReference type="SAM" id="Phobius"/>
    </source>
</evidence>
<feature type="domain" description="Major facilitator superfamily (MFS) profile" evidence="7">
    <location>
        <begin position="9"/>
        <end position="439"/>
    </location>
</feature>
<gene>
    <name evidence="9" type="primary">LOC108557938</name>
</gene>
<feature type="transmembrane region" description="Helical" evidence="6">
    <location>
        <begin position="354"/>
        <end position="373"/>
    </location>
</feature>
<protein>
    <submittedName>
        <fullName evidence="9">Facilitated trehalose transporter Tret1-2 homolog isoform X1</fullName>
    </submittedName>
</protein>
<dbReference type="PROSITE" id="PS00216">
    <property type="entry name" value="SUGAR_TRANSPORT_1"/>
    <property type="match status" value="2"/>
</dbReference>
<dbReference type="PROSITE" id="PS00217">
    <property type="entry name" value="SUGAR_TRANSPORT_2"/>
    <property type="match status" value="1"/>
</dbReference>
<dbReference type="Gene3D" id="1.20.1250.20">
    <property type="entry name" value="MFS general substrate transporter like domains"/>
    <property type="match status" value="1"/>
</dbReference>
<feature type="transmembrane region" description="Helical" evidence="6">
    <location>
        <begin position="106"/>
        <end position="127"/>
    </location>
</feature>
<feature type="transmembrane region" description="Helical" evidence="6">
    <location>
        <begin position="139"/>
        <end position="161"/>
    </location>
</feature>
<feature type="transmembrane region" description="Helical" evidence="6">
    <location>
        <begin position="7"/>
        <end position="31"/>
    </location>
</feature>
<dbReference type="GeneID" id="108557938"/>
<dbReference type="InterPro" id="IPR036259">
    <property type="entry name" value="MFS_trans_sf"/>
</dbReference>
<dbReference type="Proteomes" id="UP000695000">
    <property type="component" value="Unplaced"/>
</dbReference>
<dbReference type="InterPro" id="IPR020846">
    <property type="entry name" value="MFS_dom"/>
</dbReference>
<keyword evidence="2 6" id="KW-0812">Transmembrane</keyword>
<feature type="transmembrane region" description="Helical" evidence="6">
    <location>
        <begin position="81"/>
        <end position="100"/>
    </location>
</feature>
<dbReference type="RefSeq" id="XP_017770168.1">
    <property type="nucleotide sequence ID" value="XM_017914679.1"/>
</dbReference>
<evidence type="ECO:0000256" key="2">
    <source>
        <dbReference type="ARBA" id="ARBA00022692"/>
    </source>
</evidence>
<keyword evidence="8" id="KW-1185">Reference proteome</keyword>
<keyword evidence="4 6" id="KW-0472">Membrane</keyword>
<dbReference type="Pfam" id="PF00083">
    <property type="entry name" value="Sugar_tr"/>
    <property type="match status" value="1"/>
</dbReference>
<evidence type="ECO:0000256" key="3">
    <source>
        <dbReference type="ARBA" id="ARBA00022989"/>
    </source>
</evidence>
<evidence type="ECO:0000313" key="8">
    <source>
        <dbReference type="Proteomes" id="UP000695000"/>
    </source>
</evidence>
<dbReference type="PANTHER" id="PTHR48021:SF46">
    <property type="entry name" value="MAJOR FACILITATOR SUPERFAMILY (MFS) PROFILE DOMAIN-CONTAINING PROTEIN"/>
    <property type="match status" value="1"/>
</dbReference>
<dbReference type="PANTHER" id="PTHR48021">
    <property type="match status" value="1"/>
</dbReference>
<keyword evidence="3 6" id="KW-1133">Transmembrane helix</keyword>
<evidence type="ECO:0000256" key="5">
    <source>
        <dbReference type="ARBA" id="ARBA00023180"/>
    </source>
</evidence>